<keyword evidence="8" id="KW-0966">Cell projection</keyword>
<dbReference type="SUPFAM" id="SSF117143">
    <property type="entry name" value="Flagellar hook protein flgE"/>
    <property type="match status" value="1"/>
</dbReference>
<protein>
    <submittedName>
        <fullName evidence="8">Flagellar basal-body rod protein FlgG</fullName>
    </submittedName>
</protein>
<dbReference type="GO" id="GO:0071978">
    <property type="term" value="P:bacterial-type flagellum-dependent swarming motility"/>
    <property type="evidence" value="ECO:0007669"/>
    <property type="project" value="TreeGrafter"/>
</dbReference>
<keyword evidence="8" id="KW-0282">Flagellum</keyword>
<sequence length="250" mass="27110">MPYGVYMSASGAHAQSHRMKVLSNNLANVETPGFKPQQSVLQARFAEMIEQGNVVPGMGGADDIGGGVTIRPSETQYAQGPMKATGRETDFAINDEESFFVVSRGDEQRLTRAGNFLFDSQGRMINENGDKVLATNGQPIQIEPGIPINVGPDGRIQQGETTHELMLAKPKNLGDLTHLGDSQFKALAEFDVVQPGQRKVVSGMLEQSAVSPTGAMMELIETSRVYEANVRMIQNQDSVMGTLISRVLQQ</sequence>
<dbReference type="AlphaFoldDB" id="A0A5B1CG42"/>
<dbReference type="GO" id="GO:0009425">
    <property type="term" value="C:bacterial-type flagellum basal body"/>
    <property type="evidence" value="ECO:0007669"/>
    <property type="project" value="UniProtKB-SubCell"/>
</dbReference>
<dbReference type="Pfam" id="PF22692">
    <property type="entry name" value="LlgE_F_G_D1"/>
    <property type="match status" value="1"/>
</dbReference>
<evidence type="ECO:0000256" key="4">
    <source>
        <dbReference type="RuleBase" id="RU362116"/>
    </source>
</evidence>
<proteinExistence type="inferred from homology"/>
<dbReference type="OrthoDB" id="9804559at2"/>
<dbReference type="NCBIfam" id="TIGR03506">
    <property type="entry name" value="FlgEFG_subfam"/>
    <property type="match status" value="1"/>
</dbReference>
<dbReference type="RefSeq" id="WP_068262032.1">
    <property type="nucleotide sequence ID" value="NZ_LWSK01000031.1"/>
</dbReference>
<evidence type="ECO:0000256" key="3">
    <source>
        <dbReference type="ARBA" id="ARBA00023143"/>
    </source>
</evidence>
<evidence type="ECO:0000259" key="5">
    <source>
        <dbReference type="Pfam" id="PF00460"/>
    </source>
</evidence>
<dbReference type="Proteomes" id="UP000322699">
    <property type="component" value="Unassembled WGS sequence"/>
</dbReference>
<dbReference type="InterPro" id="IPR001444">
    <property type="entry name" value="Flag_bb_rod_N"/>
</dbReference>
<dbReference type="PANTHER" id="PTHR30435:SF19">
    <property type="entry name" value="FLAGELLAR BASAL-BODY ROD PROTEIN FLGG"/>
    <property type="match status" value="1"/>
</dbReference>
<dbReference type="InterPro" id="IPR037925">
    <property type="entry name" value="FlgE/F/G-like"/>
</dbReference>
<reference evidence="8 9" key="1">
    <citation type="submission" date="2019-08" db="EMBL/GenBank/DDBJ databases">
        <title>Deep-cultivation of Planctomycetes and their phenomic and genomic characterization uncovers novel biology.</title>
        <authorList>
            <person name="Wiegand S."/>
            <person name="Jogler M."/>
            <person name="Boedeker C."/>
            <person name="Pinto D."/>
            <person name="Vollmers J."/>
            <person name="Rivas-Marin E."/>
            <person name="Kohn T."/>
            <person name="Peeters S.H."/>
            <person name="Heuer A."/>
            <person name="Rast P."/>
            <person name="Oberbeckmann S."/>
            <person name="Bunk B."/>
            <person name="Jeske O."/>
            <person name="Meyerdierks A."/>
            <person name="Storesund J.E."/>
            <person name="Kallscheuer N."/>
            <person name="Luecker S."/>
            <person name="Lage O.M."/>
            <person name="Pohl T."/>
            <person name="Merkel B.J."/>
            <person name="Hornburger P."/>
            <person name="Mueller R.-W."/>
            <person name="Bruemmer F."/>
            <person name="Labrenz M."/>
            <person name="Spormann A.M."/>
            <person name="Op Den Camp H."/>
            <person name="Overmann J."/>
            <person name="Amann R."/>
            <person name="Jetten M.S.M."/>
            <person name="Mascher T."/>
            <person name="Medema M.H."/>
            <person name="Devos D.P."/>
            <person name="Kaster A.-K."/>
            <person name="Ovreas L."/>
            <person name="Rohde M."/>
            <person name="Galperin M.Y."/>
            <person name="Jogler C."/>
        </authorList>
    </citation>
    <scope>NUCLEOTIDE SEQUENCE [LARGE SCALE GENOMIC DNA]</scope>
    <source>
        <strain evidence="8 9">LF1</strain>
    </source>
</reference>
<evidence type="ECO:0000259" key="6">
    <source>
        <dbReference type="Pfam" id="PF06429"/>
    </source>
</evidence>
<evidence type="ECO:0000259" key="7">
    <source>
        <dbReference type="Pfam" id="PF22692"/>
    </source>
</evidence>
<dbReference type="InterPro" id="IPR019776">
    <property type="entry name" value="Flagellar_basal_body_rod_CS"/>
</dbReference>
<dbReference type="InterPro" id="IPR053967">
    <property type="entry name" value="LlgE_F_G-like_D1"/>
</dbReference>
<dbReference type="InterPro" id="IPR020013">
    <property type="entry name" value="Flagellar_FlgE/F/G"/>
</dbReference>
<feature type="domain" description="Flagellar hook protein FlgE/F/G-like D1" evidence="7">
    <location>
        <begin position="97"/>
        <end position="157"/>
    </location>
</feature>
<keyword evidence="9" id="KW-1185">Reference proteome</keyword>
<evidence type="ECO:0000256" key="1">
    <source>
        <dbReference type="ARBA" id="ARBA00004117"/>
    </source>
</evidence>
<evidence type="ECO:0000256" key="2">
    <source>
        <dbReference type="ARBA" id="ARBA00009677"/>
    </source>
</evidence>
<name>A0A5B1CG42_9BACT</name>
<comment type="subcellular location">
    <subcellularLocation>
        <location evidence="1 4">Bacterial flagellum basal body</location>
    </subcellularLocation>
</comment>
<feature type="domain" description="Flagellar basal-body/hook protein C-terminal" evidence="6">
    <location>
        <begin position="202"/>
        <end position="245"/>
    </location>
</feature>
<dbReference type="EMBL" id="VRLW01000001">
    <property type="protein sequence ID" value="KAA1259516.1"/>
    <property type="molecule type" value="Genomic_DNA"/>
</dbReference>
<evidence type="ECO:0000313" key="9">
    <source>
        <dbReference type="Proteomes" id="UP000322699"/>
    </source>
</evidence>
<gene>
    <name evidence="8" type="primary">flgG_1</name>
    <name evidence="8" type="ORF">LF1_20500</name>
</gene>
<keyword evidence="8" id="KW-0969">Cilium</keyword>
<dbReference type="InterPro" id="IPR010930">
    <property type="entry name" value="Flg_bb/hook_C_dom"/>
</dbReference>
<dbReference type="Pfam" id="PF00460">
    <property type="entry name" value="Flg_bb_rod"/>
    <property type="match status" value="1"/>
</dbReference>
<feature type="domain" description="Flagellar basal body rod protein N-terminal" evidence="5">
    <location>
        <begin position="6"/>
        <end position="35"/>
    </location>
</feature>
<keyword evidence="3 4" id="KW-0975">Bacterial flagellum</keyword>
<organism evidence="8 9">
    <name type="scientific">Rubripirellula obstinata</name>
    <dbReference type="NCBI Taxonomy" id="406547"/>
    <lineage>
        <taxon>Bacteria</taxon>
        <taxon>Pseudomonadati</taxon>
        <taxon>Planctomycetota</taxon>
        <taxon>Planctomycetia</taxon>
        <taxon>Pirellulales</taxon>
        <taxon>Pirellulaceae</taxon>
        <taxon>Rubripirellula</taxon>
    </lineage>
</organism>
<dbReference type="Pfam" id="PF06429">
    <property type="entry name" value="Flg_bbr_C"/>
    <property type="match status" value="1"/>
</dbReference>
<comment type="similarity">
    <text evidence="2 4">Belongs to the flagella basal body rod proteins family.</text>
</comment>
<accession>A0A5B1CG42</accession>
<comment type="caution">
    <text evidence="8">The sequence shown here is derived from an EMBL/GenBank/DDBJ whole genome shotgun (WGS) entry which is preliminary data.</text>
</comment>
<evidence type="ECO:0000313" key="8">
    <source>
        <dbReference type="EMBL" id="KAA1259516.1"/>
    </source>
</evidence>
<dbReference type="PROSITE" id="PS00588">
    <property type="entry name" value="FLAGELLA_BB_ROD"/>
    <property type="match status" value="1"/>
</dbReference>
<dbReference type="PANTHER" id="PTHR30435">
    <property type="entry name" value="FLAGELLAR PROTEIN"/>
    <property type="match status" value="1"/>
</dbReference>